<sequence length="544" mass="61547">MSQHNMVDYDKTYAEFKWEKPEYFNFARDVIDKWAGDPDKLAMLWVDDEGNEVRKTFFDFSRASKRAANVLREQGVKQGDVVVVILPRLIEWWEINLACLRLGAVISPGTTQLTAKDIKYRLETAEAVCVITDNDNAPKVDEVVGECPTVKSRIIVGEPRRGWLDYREAVARASDDFTTVNTRSDDNAILYFTSGTTGYPKMTVHTHASYPIGHIVTGRYWLDLHPDDLHWNLSDTGWAKAAWSSFYGPWNMGAAIFVHHTSRFSPKKTLELLQKYPITTLCGAPTNYRMIVLEDLSQYKFPALRHCVGAGEPLNPEVIEIWKEATGLIIRDGYGQTETVLLCGSFPCIEPRFGSMGKPSPGFDVQVIDEEGNILPPNTEGDVAVRVKPGRPVGLFKEYWKNPEKTASVYRGDWYITGDRAYRDEDGYLWFVGRADDVILAAGYRIGPFEVESALLEHPAVAESAVVSSPDEIRGEVVKAFVVLAPGYQPSNELVKELQEHVKKITAPYKYPRKVEFVESLPKTISGKIRRVELREREWAGKRR</sequence>
<dbReference type="GO" id="GO:0006637">
    <property type="term" value="P:acyl-CoA metabolic process"/>
    <property type="evidence" value="ECO:0007669"/>
    <property type="project" value="TreeGrafter"/>
</dbReference>
<dbReference type="Pfam" id="PF13193">
    <property type="entry name" value="AMP-binding_C"/>
    <property type="match status" value="1"/>
</dbReference>
<dbReference type="GO" id="GO:0016405">
    <property type="term" value="F:CoA-ligase activity"/>
    <property type="evidence" value="ECO:0007669"/>
    <property type="project" value="UniProtKB-ARBA"/>
</dbReference>
<dbReference type="GO" id="GO:0046872">
    <property type="term" value="F:metal ion binding"/>
    <property type="evidence" value="ECO:0007669"/>
    <property type="project" value="UniProtKB-KW"/>
</dbReference>
<feature type="domain" description="AMP-dependent synthetase/ligase" evidence="8">
    <location>
        <begin position="34"/>
        <end position="400"/>
    </location>
</feature>
<evidence type="ECO:0000256" key="3">
    <source>
        <dbReference type="ARBA" id="ARBA00022723"/>
    </source>
</evidence>
<evidence type="ECO:0000256" key="7">
    <source>
        <dbReference type="ARBA" id="ARBA00023098"/>
    </source>
</evidence>
<name>A0A1M6LLG2_9FIRM</name>
<evidence type="ECO:0000256" key="6">
    <source>
        <dbReference type="ARBA" id="ARBA00022842"/>
    </source>
</evidence>
<dbReference type="Pfam" id="PF00501">
    <property type="entry name" value="AMP-binding"/>
    <property type="match status" value="1"/>
</dbReference>
<dbReference type="Gene3D" id="3.40.50.12780">
    <property type="entry name" value="N-terminal domain of ligase-like"/>
    <property type="match status" value="1"/>
</dbReference>
<proteinExistence type="inferred from homology"/>
<evidence type="ECO:0000256" key="5">
    <source>
        <dbReference type="ARBA" id="ARBA00022840"/>
    </source>
</evidence>
<keyword evidence="3" id="KW-0479">Metal-binding</keyword>
<reference evidence="11" key="1">
    <citation type="submission" date="2016-11" db="EMBL/GenBank/DDBJ databases">
        <authorList>
            <person name="Varghese N."/>
            <person name="Submissions S."/>
        </authorList>
    </citation>
    <scope>NUCLEOTIDE SEQUENCE [LARGE SCALE GENOMIC DNA]</scope>
    <source>
        <strain evidence="11">DSM 16057</strain>
    </source>
</reference>
<accession>A0A1M6LLG2</accession>
<feature type="domain" description="AMP-binding enzyme C-terminal" evidence="9">
    <location>
        <begin position="450"/>
        <end position="528"/>
    </location>
</feature>
<keyword evidence="7" id="KW-0443">Lipid metabolism</keyword>
<dbReference type="InterPro" id="IPR020845">
    <property type="entry name" value="AMP-binding_CS"/>
</dbReference>
<dbReference type="SUPFAM" id="SSF56801">
    <property type="entry name" value="Acetyl-CoA synthetase-like"/>
    <property type="match status" value="1"/>
</dbReference>
<evidence type="ECO:0000259" key="8">
    <source>
        <dbReference type="Pfam" id="PF00501"/>
    </source>
</evidence>
<dbReference type="GO" id="GO:0004321">
    <property type="term" value="F:fatty-acyl-CoA synthase activity"/>
    <property type="evidence" value="ECO:0007669"/>
    <property type="project" value="TreeGrafter"/>
</dbReference>
<keyword evidence="2" id="KW-0436">Ligase</keyword>
<keyword evidence="4" id="KW-0547">Nucleotide-binding</keyword>
<dbReference type="PANTHER" id="PTHR43605">
    <property type="entry name" value="ACYL-COENZYME A SYNTHETASE"/>
    <property type="match status" value="1"/>
</dbReference>
<dbReference type="FunFam" id="3.40.50.12780:FF:000007">
    <property type="entry name" value="Acyl-coenzyme A synthetase ACSM2A, mitochondrial"/>
    <property type="match status" value="1"/>
</dbReference>
<dbReference type="GO" id="GO:0005524">
    <property type="term" value="F:ATP binding"/>
    <property type="evidence" value="ECO:0007669"/>
    <property type="project" value="UniProtKB-KW"/>
</dbReference>
<evidence type="ECO:0000256" key="4">
    <source>
        <dbReference type="ARBA" id="ARBA00022741"/>
    </source>
</evidence>
<keyword evidence="11" id="KW-1185">Reference proteome</keyword>
<dbReference type="GO" id="GO:0015645">
    <property type="term" value="F:fatty acid ligase activity"/>
    <property type="evidence" value="ECO:0007669"/>
    <property type="project" value="TreeGrafter"/>
</dbReference>
<dbReference type="InterPro" id="IPR045851">
    <property type="entry name" value="AMP-bd_C_sf"/>
</dbReference>
<dbReference type="Gene3D" id="3.30.300.30">
    <property type="match status" value="1"/>
</dbReference>
<dbReference type="PANTHER" id="PTHR43605:SF10">
    <property type="entry name" value="ACYL-COA SYNTHETASE MEDIUM CHAIN FAMILY MEMBER 3"/>
    <property type="match status" value="1"/>
</dbReference>
<keyword evidence="5" id="KW-0067">ATP-binding</keyword>
<evidence type="ECO:0000256" key="1">
    <source>
        <dbReference type="ARBA" id="ARBA00006432"/>
    </source>
</evidence>
<evidence type="ECO:0000259" key="9">
    <source>
        <dbReference type="Pfam" id="PF13193"/>
    </source>
</evidence>
<dbReference type="PROSITE" id="PS00455">
    <property type="entry name" value="AMP_BINDING"/>
    <property type="match status" value="1"/>
</dbReference>
<dbReference type="STRING" id="1121432.SAMN02745219_03185"/>
<protein>
    <submittedName>
        <fullName evidence="10">Medium-chain acyl-CoA synthetase</fullName>
    </submittedName>
</protein>
<dbReference type="EMBL" id="FQZM01000052">
    <property type="protein sequence ID" value="SHJ72027.1"/>
    <property type="molecule type" value="Genomic_DNA"/>
</dbReference>
<dbReference type="InterPro" id="IPR025110">
    <property type="entry name" value="AMP-bd_C"/>
</dbReference>
<dbReference type="FunFam" id="3.30.300.30:FF:000005">
    <property type="entry name" value="Acyl-coenzyme A synthetase ACSM5, mitochondrial"/>
    <property type="match status" value="1"/>
</dbReference>
<organism evidence="10 11">
    <name type="scientific">Desulfofundulus thermosubterraneus DSM 16057</name>
    <dbReference type="NCBI Taxonomy" id="1121432"/>
    <lineage>
        <taxon>Bacteria</taxon>
        <taxon>Bacillati</taxon>
        <taxon>Bacillota</taxon>
        <taxon>Clostridia</taxon>
        <taxon>Eubacteriales</taxon>
        <taxon>Peptococcaceae</taxon>
        <taxon>Desulfofundulus</taxon>
    </lineage>
</organism>
<evidence type="ECO:0000313" key="10">
    <source>
        <dbReference type="EMBL" id="SHJ72027.1"/>
    </source>
</evidence>
<gene>
    <name evidence="10" type="ORF">SAMN02745219_03185</name>
</gene>
<evidence type="ECO:0000256" key="2">
    <source>
        <dbReference type="ARBA" id="ARBA00022598"/>
    </source>
</evidence>
<dbReference type="InterPro" id="IPR000873">
    <property type="entry name" value="AMP-dep_synth/lig_dom"/>
</dbReference>
<dbReference type="OrthoDB" id="9778383at2"/>
<evidence type="ECO:0000313" key="11">
    <source>
        <dbReference type="Proteomes" id="UP000184529"/>
    </source>
</evidence>
<dbReference type="InterPro" id="IPR051087">
    <property type="entry name" value="Mitochondrial_ACSM"/>
</dbReference>
<dbReference type="InterPro" id="IPR042099">
    <property type="entry name" value="ANL_N_sf"/>
</dbReference>
<dbReference type="Proteomes" id="UP000184529">
    <property type="component" value="Unassembled WGS sequence"/>
</dbReference>
<dbReference type="AlphaFoldDB" id="A0A1M6LLG2"/>
<comment type="similarity">
    <text evidence="1">Belongs to the ATP-dependent AMP-binding enzyme family.</text>
</comment>
<dbReference type="GO" id="GO:0006633">
    <property type="term" value="P:fatty acid biosynthetic process"/>
    <property type="evidence" value="ECO:0007669"/>
    <property type="project" value="TreeGrafter"/>
</dbReference>
<keyword evidence="6" id="KW-0460">Magnesium</keyword>